<name>A0A9W9Z0A2_9CNID</name>
<feature type="transmembrane region" description="Helical" evidence="1">
    <location>
        <begin position="140"/>
        <end position="162"/>
    </location>
</feature>
<feature type="transmembrane region" description="Helical" evidence="1">
    <location>
        <begin position="90"/>
        <end position="110"/>
    </location>
</feature>
<dbReference type="Proteomes" id="UP001163046">
    <property type="component" value="Unassembled WGS sequence"/>
</dbReference>
<dbReference type="EMBL" id="MU826835">
    <property type="protein sequence ID" value="KAJ7372655.1"/>
    <property type="molecule type" value="Genomic_DNA"/>
</dbReference>
<accession>A0A9W9Z0A2</accession>
<proteinExistence type="predicted"/>
<sequence>MDDDGKYCCILFFLVVTSAIAASGIYYGSECSNRGMRARRNTTDVCKIVDNDKLAAAFMGVGSTFALFALIALAFAVACYVDTSDTFKKIMWLAVFISLNTGIPCLYYGFKCKNAELRAEHKSDKCKNIHNDESAIALQVFGWILSIPWLVASGLFIGFLALMVQSANDDRRVGVANERPYNITTQRVAFVI</sequence>
<feature type="transmembrane region" description="Helical" evidence="1">
    <location>
        <begin position="54"/>
        <end position="78"/>
    </location>
</feature>
<evidence type="ECO:0000313" key="2">
    <source>
        <dbReference type="EMBL" id="KAJ7372655.1"/>
    </source>
</evidence>
<feature type="transmembrane region" description="Helical" evidence="1">
    <location>
        <begin position="7"/>
        <end position="27"/>
    </location>
</feature>
<protein>
    <submittedName>
        <fullName evidence="2">Uncharacterized protein</fullName>
    </submittedName>
</protein>
<keyword evidence="3" id="KW-1185">Reference proteome</keyword>
<organism evidence="2 3">
    <name type="scientific">Desmophyllum pertusum</name>
    <dbReference type="NCBI Taxonomy" id="174260"/>
    <lineage>
        <taxon>Eukaryota</taxon>
        <taxon>Metazoa</taxon>
        <taxon>Cnidaria</taxon>
        <taxon>Anthozoa</taxon>
        <taxon>Hexacorallia</taxon>
        <taxon>Scleractinia</taxon>
        <taxon>Caryophylliina</taxon>
        <taxon>Caryophylliidae</taxon>
        <taxon>Desmophyllum</taxon>
    </lineage>
</organism>
<comment type="caution">
    <text evidence="2">The sequence shown here is derived from an EMBL/GenBank/DDBJ whole genome shotgun (WGS) entry which is preliminary data.</text>
</comment>
<gene>
    <name evidence="2" type="ORF">OS493_017927</name>
</gene>
<evidence type="ECO:0000313" key="3">
    <source>
        <dbReference type="Proteomes" id="UP001163046"/>
    </source>
</evidence>
<dbReference type="AlphaFoldDB" id="A0A9W9Z0A2"/>
<keyword evidence="1" id="KW-1133">Transmembrane helix</keyword>
<evidence type="ECO:0000256" key="1">
    <source>
        <dbReference type="SAM" id="Phobius"/>
    </source>
</evidence>
<keyword evidence="1" id="KW-0812">Transmembrane</keyword>
<reference evidence="2" key="1">
    <citation type="submission" date="2023-01" db="EMBL/GenBank/DDBJ databases">
        <title>Genome assembly of the deep-sea coral Lophelia pertusa.</title>
        <authorList>
            <person name="Herrera S."/>
            <person name="Cordes E."/>
        </authorList>
    </citation>
    <scope>NUCLEOTIDE SEQUENCE</scope>
    <source>
        <strain evidence="2">USNM1676648</strain>
        <tissue evidence="2">Polyp</tissue>
    </source>
</reference>
<keyword evidence="1" id="KW-0472">Membrane</keyword>